<dbReference type="Proteomes" id="UP000018201">
    <property type="component" value="Unassembled WGS sequence"/>
</dbReference>
<reference evidence="4" key="1">
    <citation type="submission" date="2013-10" db="EMBL/GenBank/DDBJ databases">
        <title>Genomic analysis of the causative agents of coccidiosis in chickens.</title>
        <authorList>
            <person name="Reid A.J."/>
            <person name="Blake D."/>
            <person name="Billington K."/>
            <person name="Browne H."/>
            <person name="Dunn M."/>
            <person name="Hung S."/>
            <person name="Kawahara F."/>
            <person name="Miranda-Saavedra D."/>
            <person name="Mourier T."/>
            <person name="Nagra H."/>
            <person name="Otto T.D."/>
            <person name="Rawlings N."/>
            <person name="Sanchez A."/>
            <person name="Sanders M."/>
            <person name="Subramaniam C."/>
            <person name="Tay Y."/>
            <person name="Dear P."/>
            <person name="Doerig C."/>
            <person name="Gruber A."/>
            <person name="Parkinson J."/>
            <person name="Shirley M."/>
            <person name="Wan K.L."/>
            <person name="Berriman M."/>
            <person name="Tomley F."/>
            <person name="Pain A."/>
        </authorList>
    </citation>
    <scope>NUCLEOTIDE SEQUENCE [LARGE SCALE GENOMIC DNA]</scope>
    <source>
        <strain evidence="4">Houghton</strain>
    </source>
</reference>
<protein>
    <recommendedName>
        <fullName evidence="6">Transmembrane protein</fullName>
    </recommendedName>
</protein>
<organism evidence="4 5">
    <name type="scientific">Eimeria praecox</name>
    <dbReference type="NCBI Taxonomy" id="51316"/>
    <lineage>
        <taxon>Eukaryota</taxon>
        <taxon>Sar</taxon>
        <taxon>Alveolata</taxon>
        <taxon>Apicomplexa</taxon>
        <taxon>Conoidasida</taxon>
        <taxon>Coccidia</taxon>
        <taxon>Eucoccidiorida</taxon>
        <taxon>Eimeriorina</taxon>
        <taxon>Eimeriidae</taxon>
        <taxon>Eimeria</taxon>
    </lineage>
</organism>
<sequence>MYRCLPTLFAFLVSMASAASTQQEKDEFLAPPDDTAVRELMAPPTWSYTTDGQKRIVSQVALAGGTSLILILALTWAMLYRRPHPKQSDQPSGAEDEDEMEDAISVSVSAGQAHATAFNRREAPQRPPIQEFPR</sequence>
<reference evidence="4" key="2">
    <citation type="submission" date="2013-10" db="EMBL/GenBank/DDBJ databases">
        <authorList>
            <person name="Aslett M."/>
        </authorList>
    </citation>
    <scope>NUCLEOTIDE SEQUENCE [LARGE SCALE GENOMIC DNA]</scope>
    <source>
        <strain evidence="4">Houghton</strain>
    </source>
</reference>
<evidence type="ECO:0000256" key="2">
    <source>
        <dbReference type="SAM" id="Phobius"/>
    </source>
</evidence>
<gene>
    <name evidence="4" type="ORF">EPH_0018860</name>
</gene>
<evidence type="ECO:0000313" key="4">
    <source>
        <dbReference type="EMBL" id="CDI86218.1"/>
    </source>
</evidence>
<keyword evidence="3" id="KW-0732">Signal</keyword>
<keyword evidence="2" id="KW-0472">Membrane</keyword>
<feature type="signal peptide" evidence="3">
    <location>
        <begin position="1"/>
        <end position="18"/>
    </location>
</feature>
<feature type="region of interest" description="Disordered" evidence="1">
    <location>
        <begin position="83"/>
        <end position="134"/>
    </location>
</feature>
<dbReference type="EMBL" id="HG694987">
    <property type="protein sequence ID" value="CDI86218.1"/>
    <property type="molecule type" value="Genomic_DNA"/>
</dbReference>
<evidence type="ECO:0000313" key="5">
    <source>
        <dbReference type="Proteomes" id="UP000018201"/>
    </source>
</evidence>
<dbReference type="AlphaFoldDB" id="U6H409"/>
<proteinExistence type="predicted"/>
<evidence type="ECO:0000256" key="1">
    <source>
        <dbReference type="SAM" id="MobiDB-lite"/>
    </source>
</evidence>
<evidence type="ECO:0008006" key="6">
    <source>
        <dbReference type="Google" id="ProtNLM"/>
    </source>
</evidence>
<feature type="transmembrane region" description="Helical" evidence="2">
    <location>
        <begin position="56"/>
        <end position="79"/>
    </location>
</feature>
<keyword evidence="5" id="KW-1185">Reference proteome</keyword>
<evidence type="ECO:0000256" key="3">
    <source>
        <dbReference type="SAM" id="SignalP"/>
    </source>
</evidence>
<keyword evidence="2" id="KW-1133">Transmembrane helix</keyword>
<accession>U6H409</accession>
<name>U6H409_9EIME</name>
<keyword evidence="2" id="KW-0812">Transmembrane</keyword>
<dbReference type="VEuPathDB" id="ToxoDB:EPH_0018860"/>
<feature type="chain" id="PRO_5004671609" description="Transmembrane protein" evidence="3">
    <location>
        <begin position="19"/>
        <end position="134"/>
    </location>
</feature>